<evidence type="ECO:0000256" key="4">
    <source>
        <dbReference type="ARBA" id="ARBA00010561"/>
    </source>
</evidence>
<dbReference type="NCBIfam" id="TIGR00317">
    <property type="entry name" value="cobS"/>
    <property type="match status" value="1"/>
</dbReference>
<dbReference type="RefSeq" id="WP_025796848.1">
    <property type="nucleotide sequence ID" value="NZ_CP009706.1"/>
</dbReference>
<sequence>MKLFLATLQFMTRIPVPARWTDNLDMNDYAKGVVYFPFVGLIVGLLSALAFAVVLPVYGPLLAAVAAVLATTLVTGAFHLDGLADTCDGIFSARPRERILEIMRDSRIGSNGALALIFVILARVVIIYQLTQTGHNVYTLLVAAPALSRALLPVLMYQQKYARENGMGNLYIGKIGGQHYAIALIIGLLMTLGFASWHGGLAAIITYLFALLYRGFINKRIGGQTGDTIGAGNELFGLIFLFAVI</sequence>
<dbReference type="GO" id="GO:0008818">
    <property type="term" value="F:cobalamin 5'-phosphate synthase activity"/>
    <property type="evidence" value="ECO:0007669"/>
    <property type="project" value="UniProtKB-UniRule"/>
</dbReference>
<evidence type="ECO:0000256" key="8">
    <source>
        <dbReference type="ARBA" id="ARBA00022573"/>
    </source>
</evidence>
<evidence type="ECO:0000313" key="20">
    <source>
        <dbReference type="EMBL" id="AIU73043.1"/>
    </source>
</evidence>
<comment type="pathway">
    <text evidence="3 19">Cofactor biosynthesis; adenosylcobalamin biosynthesis; adenosylcobalamin from cob(II)yrinate a,c-diamide: step 7/7.</text>
</comment>
<evidence type="ECO:0000256" key="12">
    <source>
        <dbReference type="ARBA" id="ARBA00022989"/>
    </source>
</evidence>
<keyword evidence="11 19" id="KW-0460">Magnesium</keyword>
<evidence type="ECO:0000256" key="13">
    <source>
        <dbReference type="ARBA" id="ARBA00023136"/>
    </source>
</evidence>
<reference evidence="20 21" key="1">
    <citation type="journal article" date="2014" name="Gut Pathog.">
        <title>Gene clusters of Hafnia alvei strain FB1 important in survival and pathogenesis: a draft genome perspective.</title>
        <authorList>
            <person name="Tan J.Y."/>
            <person name="Yin W.F."/>
            <person name="Chan K.G."/>
        </authorList>
    </citation>
    <scope>NUCLEOTIDE SEQUENCE [LARGE SCALE GENOMIC DNA]</scope>
    <source>
        <strain evidence="20 21">FB1</strain>
    </source>
</reference>
<dbReference type="EMBL" id="CP009706">
    <property type="protein sequence ID" value="AIU73043.1"/>
    <property type="molecule type" value="Genomic_DNA"/>
</dbReference>
<keyword evidence="21" id="KW-1185">Reference proteome</keyword>
<feature type="transmembrane region" description="Helical" evidence="19">
    <location>
        <begin position="137"/>
        <end position="157"/>
    </location>
</feature>
<evidence type="ECO:0000256" key="11">
    <source>
        <dbReference type="ARBA" id="ARBA00022842"/>
    </source>
</evidence>
<comment type="catalytic activity">
    <reaction evidence="18 19">
        <text>alpha-ribazole 5'-phosphate + adenosylcob(III)inamide-GDP = adenosylcob(III)alamin 5'-phosphate + GMP + H(+)</text>
        <dbReference type="Rhea" id="RHEA:23560"/>
        <dbReference type="ChEBI" id="CHEBI:15378"/>
        <dbReference type="ChEBI" id="CHEBI:57918"/>
        <dbReference type="ChEBI" id="CHEBI:58115"/>
        <dbReference type="ChEBI" id="CHEBI:60487"/>
        <dbReference type="ChEBI" id="CHEBI:60493"/>
        <dbReference type="EC" id="2.7.8.26"/>
    </reaction>
</comment>
<dbReference type="GO" id="GO:0051073">
    <property type="term" value="F:adenosylcobinamide-GDP ribazoletransferase activity"/>
    <property type="evidence" value="ECO:0007669"/>
    <property type="project" value="UniProtKB-UniRule"/>
</dbReference>
<evidence type="ECO:0000256" key="3">
    <source>
        <dbReference type="ARBA" id="ARBA00004663"/>
    </source>
</evidence>
<feature type="transmembrane region" description="Helical" evidence="19">
    <location>
        <begin position="169"/>
        <end position="189"/>
    </location>
</feature>
<dbReference type="OrthoDB" id="9794626at2"/>
<keyword evidence="7 19" id="KW-1003">Cell membrane</keyword>
<comment type="subcellular location">
    <subcellularLocation>
        <location evidence="2 19">Cell membrane</location>
        <topology evidence="2 19">Multi-pass membrane protein</topology>
    </subcellularLocation>
</comment>
<keyword evidence="10 19" id="KW-0812">Transmembrane</keyword>
<keyword evidence="8 19" id="KW-0169">Cobalamin biosynthesis</keyword>
<evidence type="ECO:0000256" key="18">
    <source>
        <dbReference type="ARBA" id="ARBA00049504"/>
    </source>
</evidence>
<evidence type="ECO:0000256" key="14">
    <source>
        <dbReference type="ARBA" id="ARBA00025228"/>
    </source>
</evidence>
<protein>
    <recommendedName>
        <fullName evidence="6 19">Adenosylcobinamide-GDP ribazoletransferase</fullName>
        <ecNumber evidence="5 19">2.7.8.26</ecNumber>
    </recommendedName>
    <alternativeName>
        <fullName evidence="16 19">Cobalamin synthase</fullName>
    </alternativeName>
    <alternativeName>
        <fullName evidence="15 19">Cobalamin-5'-phosphate synthase</fullName>
    </alternativeName>
</protein>
<dbReference type="PATRIC" id="fig|1453496.5.peg.2438"/>
<comment type="cofactor">
    <cofactor evidence="1 19">
        <name>Mg(2+)</name>
        <dbReference type="ChEBI" id="CHEBI:18420"/>
    </cofactor>
</comment>
<evidence type="ECO:0000256" key="7">
    <source>
        <dbReference type="ARBA" id="ARBA00022475"/>
    </source>
</evidence>
<keyword evidence="9 19" id="KW-0808">Transferase</keyword>
<evidence type="ECO:0000256" key="15">
    <source>
        <dbReference type="ARBA" id="ARBA00032605"/>
    </source>
</evidence>
<evidence type="ECO:0000256" key="17">
    <source>
        <dbReference type="ARBA" id="ARBA00048623"/>
    </source>
</evidence>
<dbReference type="EC" id="2.7.8.26" evidence="5 19"/>
<comment type="catalytic activity">
    <reaction evidence="17 19">
        <text>alpha-ribazole + adenosylcob(III)inamide-GDP = adenosylcob(III)alamin + GMP + H(+)</text>
        <dbReference type="Rhea" id="RHEA:16049"/>
        <dbReference type="ChEBI" id="CHEBI:10329"/>
        <dbReference type="ChEBI" id="CHEBI:15378"/>
        <dbReference type="ChEBI" id="CHEBI:18408"/>
        <dbReference type="ChEBI" id="CHEBI:58115"/>
        <dbReference type="ChEBI" id="CHEBI:60487"/>
        <dbReference type="EC" id="2.7.8.26"/>
    </reaction>
</comment>
<evidence type="ECO:0000313" key="21">
    <source>
        <dbReference type="Proteomes" id="UP000029986"/>
    </source>
</evidence>
<gene>
    <name evidence="19 20" type="primary">cobS</name>
    <name evidence="20" type="ORF">AT03_12025</name>
</gene>
<dbReference type="PANTHER" id="PTHR34148:SF1">
    <property type="entry name" value="ADENOSYLCOBINAMIDE-GDP RIBAZOLETRANSFERASE"/>
    <property type="match status" value="1"/>
</dbReference>
<dbReference type="eggNOG" id="COG0368">
    <property type="taxonomic scope" value="Bacteria"/>
</dbReference>
<dbReference type="AlphaFoldDB" id="A0A097R2U7"/>
<feature type="transmembrane region" description="Helical" evidence="19">
    <location>
        <begin position="195"/>
        <end position="213"/>
    </location>
</feature>
<dbReference type="HOGENOM" id="CLU_057426_1_2_6"/>
<proteinExistence type="inferred from homology"/>
<dbReference type="InterPro" id="IPR003805">
    <property type="entry name" value="CobS"/>
</dbReference>
<evidence type="ECO:0000256" key="9">
    <source>
        <dbReference type="ARBA" id="ARBA00022679"/>
    </source>
</evidence>
<comment type="similarity">
    <text evidence="4 19">Belongs to the CobS family.</text>
</comment>
<dbReference type="Pfam" id="PF02654">
    <property type="entry name" value="CobS"/>
    <property type="match status" value="1"/>
</dbReference>
<accession>A0A097R2U7</accession>
<evidence type="ECO:0000256" key="10">
    <source>
        <dbReference type="ARBA" id="ARBA00022692"/>
    </source>
</evidence>
<dbReference type="GO" id="GO:0005886">
    <property type="term" value="C:plasma membrane"/>
    <property type="evidence" value="ECO:0007669"/>
    <property type="project" value="UniProtKB-SubCell"/>
</dbReference>
<evidence type="ECO:0000256" key="16">
    <source>
        <dbReference type="ARBA" id="ARBA00032853"/>
    </source>
</evidence>
<evidence type="ECO:0000256" key="2">
    <source>
        <dbReference type="ARBA" id="ARBA00004651"/>
    </source>
</evidence>
<dbReference type="Proteomes" id="UP000029986">
    <property type="component" value="Chromosome"/>
</dbReference>
<comment type="function">
    <text evidence="14 19">Joins adenosylcobinamide-GDP and alpha-ribazole to generate adenosylcobalamin (Ado-cobalamin). Also synthesizes adenosylcobalamin 5'-phosphate from adenosylcobinamide-GDP and alpha-ribazole 5'-phosphate.</text>
</comment>
<feature type="transmembrane region" description="Helical" evidence="19">
    <location>
        <begin position="34"/>
        <end position="58"/>
    </location>
</feature>
<evidence type="ECO:0000256" key="1">
    <source>
        <dbReference type="ARBA" id="ARBA00001946"/>
    </source>
</evidence>
<evidence type="ECO:0000256" key="6">
    <source>
        <dbReference type="ARBA" id="ARBA00015850"/>
    </source>
</evidence>
<dbReference type="PANTHER" id="PTHR34148">
    <property type="entry name" value="ADENOSYLCOBINAMIDE-GDP RIBAZOLETRANSFERASE"/>
    <property type="match status" value="1"/>
</dbReference>
<feature type="transmembrane region" description="Helical" evidence="19">
    <location>
        <begin position="113"/>
        <end position="131"/>
    </location>
</feature>
<keyword evidence="12 19" id="KW-1133">Transmembrane helix</keyword>
<dbReference type="GO" id="GO:0009236">
    <property type="term" value="P:cobalamin biosynthetic process"/>
    <property type="evidence" value="ECO:0007669"/>
    <property type="project" value="UniProtKB-UniRule"/>
</dbReference>
<evidence type="ECO:0000256" key="19">
    <source>
        <dbReference type="HAMAP-Rule" id="MF_00719"/>
    </source>
</evidence>
<keyword evidence="13 19" id="KW-0472">Membrane</keyword>
<name>A0A097R2U7_HAFAL</name>
<dbReference type="KEGG" id="hav:AT03_12025"/>
<organism evidence="20 21">
    <name type="scientific">Hafnia alvei FB1</name>
    <dbReference type="NCBI Taxonomy" id="1453496"/>
    <lineage>
        <taxon>Bacteria</taxon>
        <taxon>Pseudomonadati</taxon>
        <taxon>Pseudomonadota</taxon>
        <taxon>Gammaproteobacteria</taxon>
        <taxon>Enterobacterales</taxon>
        <taxon>Hafniaceae</taxon>
        <taxon>Hafnia</taxon>
    </lineage>
</organism>
<evidence type="ECO:0000256" key="5">
    <source>
        <dbReference type="ARBA" id="ARBA00013200"/>
    </source>
</evidence>
<dbReference type="UniPathway" id="UPA00148">
    <property type="reaction ID" value="UER00238"/>
</dbReference>
<dbReference type="HAMAP" id="MF_00719">
    <property type="entry name" value="CobS"/>
    <property type="match status" value="1"/>
</dbReference>